<dbReference type="SUPFAM" id="SSF47336">
    <property type="entry name" value="ACP-like"/>
    <property type="match status" value="1"/>
</dbReference>
<dbReference type="InterPro" id="IPR020841">
    <property type="entry name" value="PKS_Beta-ketoAc_synthase_dom"/>
</dbReference>
<accession>A0A0A1VUG9</accession>
<dbReference type="PANTHER" id="PTHR43775">
    <property type="entry name" value="FATTY ACID SYNTHASE"/>
    <property type="match status" value="1"/>
</dbReference>
<evidence type="ECO:0000256" key="1">
    <source>
        <dbReference type="ARBA" id="ARBA00022450"/>
    </source>
</evidence>
<dbReference type="Gene3D" id="1.10.1200.10">
    <property type="entry name" value="ACP-like"/>
    <property type="match status" value="1"/>
</dbReference>
<dbReference type="SMART" id="SM00825">
    <property type="entry name" value="PKS_KS"/>
    <property type="match status" value="1"/>
</dbReference>
<dbReference type="Proteomes" id="UP000030321">
    <property type="component" value="Unassembled WGS sequence"/>
</dbReference>
<dbReference type="InterPro" id="IPR049490">
    <property type="entry name" value="C883_1060-like_KR_N"/>
</dbReference>
<keyword evidence="3 6" id="KW-0808">Transferase</keyword>
<dbReference type="InterPro" id="IPR032821">
    <property type="entry name" value="PKS_assoc"/>
</dbReference>
<dbReference type="InterPro" id="IPR001227">
    <property type="entry name" value="Ac_transferase_dom_sf"/>
</dbReference>
<dbReference type="Pfam" id="PF00109">
    <property type="entry name" value="ketoacyl-synt"/>
    <property type="match status" value="1"/>
</dbReference>
<dbReference type="InterPro" id="IPR014043">
    <property type="entry name" value="Acyl_transferase_dom"/>
</dbReference>
<comment type="caution">
    <text evidence="6">The sequence shown here is derived from an EMBL/GenBank/DDBJ whole genome shotgun (WGS) entry which is preliminary data.</text>
</comment>
<dbReference type="InterPro" id="IPR014031">
    <property type="entry name" value="Ketoacyl_synth_C"/>
</dbReference>
<dbReference type="InterPro" id="IPR018201">
    <property type="entry name" value="Ketoacyl_synth_AS"/>
</dbReference>
<dbReference type="GO" id="GO:0031177">
    <property type="term" value="F:phosphopantetheine binding"/>
    <property type="evidence" value="ECO:0007669"/>
    <property type="project" value="InterPro"/>
</dbReference>
<dbReference type="SUPFAM" id="SSF52151">
    <property type="entry name" value="FabD/lysophospholipase-like"/>
    <property type="match status" value="1"/>
</dbReference>
<organism evidence="6 7">
    <name type="scientific">Microcystis aeruginosa NIES-44</name>
    <dbReference type="NCBI Taxonomy" id="449439"/>
    <lineage>
        <taxon>Bacteria</taxon>
        <taxon>Bacillati</taxon>
        <taxon>Cyanobacteriota</taxon>
        <taxon>Cyanophyceae</taxon>
        <taxon>Oscillatoriophycideae</taxon>
        <taxon>Chroococcales</taxon>
        <taxon>Microcystaceae</taxon>
        <taxon>Microcystis</taxon>
    </lineage>
</organism>
<dbReference type="SUPFAM" id="SSF51735">
    <property type="entry name" value="NAD(P)-binding Rossmann-fold domains"/>
    <property type="match status" value="2"/>
</dbReference>
<dbReference type="SMART" id="SM00822">
    <property type="entry name" value="PKS_KR"/>
    <property type="match status" value="1"/>
</dbReference>
<dbReference type="InterPro" id="IPR016036">
    <property type="entry name" value="Malonyl_transacylase_ACP-bd"/>
</dbReference>
<dbReference type="Pfam" id="PF02801">
    <property type="entry name" value="Ketoacyl-synt_C"/>
    <property type="match status" value="1"/>
</dbReference>
<dbReference type="EMBL" id="BBPA01000039">
    <property type="protein sequence ID" value="GAL93432.1"/>
    <property type="molecule type" value="Genomic_DNA"/>
</dbReference>
<keyword evidence="1" id="KW-0596">Phosphopantetheine</keyword>
<dbReference type="PROSITE" id="PS50075">
    <property type="entry name" value="CARRIER"/>
    <property type="match status" value="1"/>
</dbReference>
<proteinExistence type="predicted"/>
<dbReference type="SUPFAM" id="SSF55048">
    <property type="entry name" value="Probable ACP-binding domain of malonyl-CoA ACP transacylase"/>
    <property type="match status" value="1"/>
</dbReference>
<dbReference type="InterPro" id="IPR057326">
    <property type="entry name" value="KR_dom"/>
</dbReference>
<evidence type="ECO:0000259" key="4">
    <source>
        <dbReference type="PROSITE" id="PS50075"/>
    </source>
</evidence>
<dbReference type="PROSITE" id="PS52004">
    <property type="entry name" value="KS3_2"/>
    <property type="match status" value="1"/>
</dbReference>
<keyword evidence="6" id="KW-0012">Acyltransferase</keyword>
<protein>
    <submittedName>
        <fullName evidence="6">Malonyl CoA-acyl carrier protein transacylase</fullName>
        <ecNumber evidence="6">2.3.1.39</ecNumber>
    </submittedName>
</protein>
<dbReference type="CDD" id="cd08955">
    <property type="entry name" value="KR_2_FAS_SDR_x"/>
    <property type="match status" value="1"/>
</dbReference>
<dbReference type="Pfam" id="PF00550">
    <property type="entry name" value="PP-binding"/>
    <property type="match status" value="1"/>
</dbReference>
<dbReference type="Pfam" id="PF00698">
    <property type="entry name" value="Acyl_transf_1"/>
    <property type="match status" value="1"/>
</dbReference>
<dbReference type="EC" id="2.3.1.39" evidence="6"/>
<dbReference type="InterPro" id="IPR036291">
    <property type="entry name" value="NAD(P)-bd_dom_sf"/>
</dbReference>
<keyword evidence="2" id="KW-0597">Phosphoprotein</keyword>
<dbReference type="SMART" id="SM00827">
    <property type="entry name" value="PKS_AT"/>
    <property type="match status" value="1"/>
</dbReference>
<dbReference type="GO" id="GO:0004312">
    <property type="term" value="F:fatty acid synthase activity"/>
    <property type="evidence" value="ECO:0007669"/>
    <property type="project" value="TreeGrafter"/>
</dbReference>
<dbReference type="FunFam" id="3.40.47.10:FF:000019">
    <property type="entry name" value="Polyketide synthase type I"/>
    <property type="match status" value="1"/>
</dbReference>
<dbReference type="Gene3D" id="3.40.50.720">
    <property type="entry name" value="NAD(P)-binding Rossmann-like Domain"/>
    <property type="match status" value="1"/>
</dbReference>
<dbReference type="InterPro" id="IPR016035">
    <property type="entry name" value="Acyl_Trfase/lysoPLipase"/>
</dbReference>
<name>A0A0A1VUG9_MICAE</name>
<dbReference type="RefSeq" id="WP_045359191.1">
    <property type="nucleotide sequence ID" value="NZ_BBPA01000039.1"/>
</dbReference>
<dbReference type="Gene3D" id="3.40.366.10">
    <property type="entry name" value="Malonyl-Coenzyme A Acyl Carrier Protein, domain 2"/>
    <property type="match status" value="1"/>
</dbReference>
<dbReference type="FunFam" id="3.40.366.10:FF:000002">
    <property type="entry name" value="Probable polyketide synthase 2"/>
    <property type="match status" value="1"/>
</dbReference>
<dbReference type="SMART" id="SM00823">
    <property type="entry name" value="PKS_PP"/>
    <property type="match status" value="1"/>
</dbReference>
<dbReference type="InterPro" id="IPR050091">
    <property type="entry name" value="PKS_NRPS_Biosynth_Enz"/>
</dbReference>
<dbReference type="Pfam" id="PF21394">
    <property type="entry name" value="Beta-ketacyl_N"/>
    <property type="match status" value="1"/>
</dbReference>
<evidence type="ECO:0000259" key="5">
    <source>
        <dbReference type="PROSITE" id="PS52004"/>
    </source>
</evidence>
<dbReference type="Gene3D" id="3.40.47.10">
    <property type="match status" value="1"/>
</dbReference>
<evidence type="ECO:0000313" key="7">
    <source>
        <dbReference type="Proteomes" id="UP000030321"/>
    </source>
</evidence>
<evidence type="ECO:0000313" key="6">
    <source>
        <dbReference type="EMBL" id="GAL93432.1"/>
    </source>
</evidence>
<dbReference type="SMART" id="SM01294">
    <property type="entry name" value="PKS_PP_betabranch"/>
    <property type="match status" value="1"/>
</dbReference>
<dbReference type="Gene3D" id="3.30.70.3290">
    <property type="match status" value="1"/>
</dbReference>
<feature type="domain" description="Carrier" evidence="4">
    <location>
        <begin position="1448"/>
        <end position="1523"/>
    </location>
</feature>
<evidence type="ECO:0000256" key="3">
    <source>
        <dbReference type="ARBA" id="ARBA00022679"/>
    </source>
</evidence>
<reference evidence="7" key="1">
    <citation type="journal article" date="2015" name="Genome">
        <title>Whole Genome Sequence of the Non-Microcystin-Producing Microcystis aeruginosa Strain NIES-44.</title>
        <authorList>
            <person name="Okano K."/>
            <person name="Miyata N."/>
            <person name="Ozaki Y."/>
        </authorList>
    </citation>
    <scope>NUCLEOTIDE SEQUENCE [LARGE SCALE GENOMIC DNA]</scope>
    <source>
        <strain evidence="7">NIES-44</strain>
    </source>
</reference>
<dbReference type="GO" id="GO:0004314">
    <property type="term" value="F:[acyl-carrier-protein] S-malonyltransferase activity"/>
    <property type="evidence" value="ECO:0007669"/>
    <property type="project" value="UniProtKB-EC"/>
</dbReference>
<dbReference type="InterPro" id="IPR014030">
    <property type="entry name" value="Ketoacyl_synth_N"/>
</dbReference>
<gene>
    <name evidence="6" type="ORF">N44_02119</name>
</gene>
<dbReference type="InterPro" id="IPR009081">
    <property type="entry name" value="PP-bd_ACP"/>
</dbReference>
<dbReference type="InterPro" id="IPR036736">
    <property type="entry name" value="ACP-like_sf"/>
</dbReference>
<dbReference type="GO" id="GO:0006633">
    <property type="term" value="P:fatty acid biosynthetic process"/>
    <property type="evidence" value="ECO:0007669"/>
    <property type="project" value="InterPro"/>
</dbReference>
<sequence length="1577" mass="174746">MKPIAIIGIGCRFPQANNPQEFWQLLSKGIDGITEIPKERWNINEYYDENPETQGKMNSRHGGFLSQVDGFDPNFFGISPREALLMDPQQRLLLEVAWETIEDAGITREQLAGSKTGVFVGIATNDYSRIHAGYSHHPQGYDLTGNCTNIAAGRLSYLFNLKGPSLAVDTACSSSLVAVHLACQSLWNDESSMAIAAGVNLILSPIGNIALSKLKALSPDGRCKTFDESANGYVRSEGVGCIILKPLAQAIADKDSIYALIRGTAINHDGRSKGLTVPYGPAQESLIRSALKNAEIEPKELNYVELHGTGTSLGDPIEAIALGSVLEEGRDKDNPCLVGSVKSNIGHLEAAAGIASVIKMALSLKNKQIPPSLHFNKPNPYIPFDKLPLKLQSSLITWPQQEASAKVGISSFGFSGTNAHLILEEANLSHPEPIALTFPHLLPLSAHSHEAVRDLAQNYEDFLKDQALTPEFVQNLCYSAGLRRTHHAHRQAVVVHSPEELLKGLKELEMIDLSTQSKPSKRKTNIAFVFSGQGPQWWAMGRELLATEPVFRSVIKQCDTLIQKYANWSLLAEFNASEALSRLQETEVSQPALFALQVGLAKLWQSWGINPKSVVGHSLGEVAAAHFAGILTLDEAIHLICQRGQLMQQATGNGKMLAIELPVNEVENLMAAWENKLEIAAINSPYSTVVSGESQSIDQLIAELSQNHPHIFYKELPVNYAFHSQQMTTFADKLVKKLGELKPQKSTIPIFSTVTGDQQEGTLFNAAYWGQNMRQTVRFNPAIEAMIKSRHTIFVEISPHPVLLGYIKSTLREQDTEGFVLPSLRREHSERGTLLNSLGKLYTWGQSINWEKLYPENCQFVKLPLYPWQHESYWVSDAKPQFKSVSSASSLLNLLVEGKTEQLTEQLNKSEQLSPEIKQFLPQLLQLLVGEDATITGKMPILQDVSKNCYQVEWQLSPLSLKNKPSQGERWLIFNDNQVVGKALATTLNDAYVLVSSGQTYQKLVSGHYQINPNNVKDFQRLLQDLTEPITKVVYLWGLDSDINSQPSQTRSYASLLYLTQALAQFKTKEPPKLWVITQQAQPVNDAVKPLKIAQTSLWGMGQVIALEYPNLWGGLIDLEKKQPSSQAIIAEITENLGEDRIAFRDHQRYVARLVPNKAIKSSNINFKKTEASYLITGGLGSLGLSLADWLIEKGANHLILTSRRALADHSTDKQVKIKALEDKGATIQVIAADVSDHQQTRQLFHQIQENCPPLQGIIHAAGVLSDRTIDKMDFHCFESVFNPKAAGAWNLHQLSQDLSLDFFVCFSSMSALIGSRGQIHYAAANHFLDGLMHYRRESGLTGLSINWGPWAQGGMATQGYEEGLKRLGINPLQPNLALDTLDALINGNVTQTMVAEIDWSKFKTIVAAKGRVAFLEALFKQDKDNFVQTVENFPQTIQKNPPHRRVTLLTTRLQQEVAQVLGIHGDTLPDTDQGFFEMGMDSLMSVELKHRLEGLFSVSLPSTFAFEYPTIGDVVQYFVQEVFAWEDNSENSQISSETESTDVVVLNQALAELESLSEAETEALMERELAELEALL</sequence>
<dbReference type="Pfam" id="PF08659">
    <property type="entry name" value="KR"/>
    <property type="match status" value="1"/>
</dbReference>
<feature type="domain" description="Ketosynthase family 3 (KS3)" evidence="5">
    <location>
        <begin position="1"/>
        <end position="425"/>
    </location>
</feature>
<dbReference type="GO" id="GO:0004315">
    <property type="term" value="F:3-oxoacyl-[acyl-carrier-protein] synthase activity"/>
    <property type="evidence" value="ECO:0007669"/>
    <property type="project" value="InterPro"/>
</dbReference>
<dbReference type="InterPro" id="IPR016039">
    <property type="entry name" value="Thiolase-like"/>
</dbReference>
<dbReference type="PROSITE" id="PS00606">
    <property type="entry name" value="KS3_1"/>
    <property type="match status" value="1"/>
</dbReference>
<dbReference type="CDD" id="cd00833">
    <property type="entry name" value="PKS"/>
    <property type="match status" value="1"/>
</dbReference>
<dbReference type="InterPro" id="IPR020806">
    <property type="entry name" value="PKS_PP-bd"/>
</dbReference>
<dbReference type="SUPFAM" id="SSF53901">
    <property type="entry name" value="Thiolase-like"/>
    <property type="match status" value="1"/>
</dbReference>
<dbReference type="InterPro" id="IPR013968">
    <property type="entry name" value="PKS_KR"/>
</dbReference>
<dbReference type="Pfam" id="PF16197">
    <property type="entry name" value="KAsynt_C_assoc"/>
    <property type="match status" value="1"/>
</dbReference>
<evidence type="ECO:0000256" key="2">
    <source>
        <dbReference type="ARBA" id="ARBA00022553"/>
    </source>
</evidence>
<dbReference type="PANTHER" id="PTHR43775:SF37">
    <property type="entry name" value="SI:DKEY-61P9.11"/>
    <property type="match status" value="1"/>
</dbReference>